<name>A0A9P5NS78_GYMJU</name>
<reference evidence="1" key="1">
    <citation type="submission" date="2020-11" db="EMBL/GenBank/DDBJ databases">
        <authorList>
            <consortium name="DOE Joint Genome Institute"/>
            <person name="Ahrendt S."/>
            <person name="Riley R."/>
            <person name="Andreopoulos W."/>
            <person name="LaButti K."/>
            <person name="Pangilinan J."/>
            <person name="Ruiz-duenas F.J."/>
            <person name="Barrasa J.M."/>
            <person name="Sanchez-Garcia M."/>
            <person name="Camarero S."/>
            <person name="Miyauchi S."/>
            <person name="Serrano A."/>
            <person name="Linde D."/>
            <person name="Babiker R."/>
            <person name="Drula E."/>
            <person name="Ayuso-Fernandez I."/>
            <person name="Pacheco R."/>
            <person name="Padilla G."/>
            <person name="Ferreira P."/>
            <person name="Barriuso J."/>
            <person name="Kellner H."/>
            <person name="Castanera R."/>
            <person name="Alfaro M."/>
            <person name="Ramirez L."/>
            <person name="Pisabarro A.G."/>
            <person name="Kuo A."/>
            <person name="Tritt A."/>
            <person name="Lipzen A."/>
            <person name="He G."/>
            <person name="Yan M."/>
            <person name="Ng V."/>
            <person name="Cullen D."/>
            <person name="Martin F."/>
            <person name="Rosso M.-N."/>
            <person name="Henrissat B."/>
            <person name="Hibbett D."/>
            <person name="Martinez A.T."/>
            <person name="Grigoriev I.V."/>
        </authorList>
    </citation>
    <scope>NUCLEOTIDE SEQUENCE</scope>
    <source>
        <strain evidence="1">AH 44721</strain>
    </source>
</reference>
<sequence>MRSPIHQQNPTHFCLYRRWPKIICLLFQSVFSKVFSPSKRVQVRIQGQNQLEDLGGLIQKSSYRYSKPKPLPINLAVWARDHSQGVTVIVTIASTVLSATSRFLYARAIRWSLARMLGGPVSLYTMTSSIKIASQSPVFNAAHIEWTIGALISALAVSGHTAGWTTLLTPKIMDMDAPMSGFELDVLSPDLQQLMVTNQKVVTPDGILTANFQQWFSTAMSSSGNTMPLSARVSDQLFHEHSKGSRPMFLCTAAPESINFPFSPQVTSININYNDATNLFNSTFPSFVNGSESWNAVDAPWVGEYSTSIFLRGLVMARSTVGNNVGNTVSSFLASIPAYPSLFINILEQYIRGVMEFSVTLLRTAYTQDDNKLFPGNSSAIPPSMRIATSGICRTQAIGWYQAHDTAPLVLLAPPFVCLVSIVIILVTQIQNNHYFDPENIVHVIGASSAGGIREPFPPFNEDLTDYSQEVRIKLGAVDGDPDRLRPSLFYLQASLTSPLHEANSNMMRLKWPVPSLSSMLDDLPSLTIWTPSSMVSIQVSGSPSEFSGNHGQKPYAWPYFQLVTRVERACASFWTSYVPGTRVER</sequence>
<evidence type="ECO:0000313" key="1">
    <source>
        <dbReference type="EMBL" id="KAF8903273.1"/>
    </source>
</evidence>
<dbReference type="EMBL" id="JADNYJ010000031">
    <property type="protein sequence ID" value="KAF8903273.1"/>
    <property type="molecule type" value="Genomic_DNA"/>
</dbReference>
<keyword evidence="2" id="KW-1185">Reference proteome</keyword>
<gene>
    <name evidence="1" type="ORF">CPB84DRAFT_1823935</name>
</gene>
<evidence type="ECO:0000313" key="2">
    <source>
        <dbReference type="Proteomes" id="UP000724874"/>
    </source>
</evidence>
<feature type="non-terminal residue" evidence="1">
    <location>
        <position position="586"/>
    </location>
</feature>
<dbReference type="Proteomes" id="UP000724874">
    <property type="component" value="Unassembled WGS sequence"/>
</dbReference>
<protein>
    <submittedName>
        <fullName evidence="1">Uncharacterized protein</fullName>
    </submittedName>
</protein>
<accession>A0A9P5NS78</accession>
<proteinExistence type="predicted"/>
<dbReference type="AlphaFoldDB" id="A0A9P5NS78"/>
<dbReference type="OrthoDB" id="3351168at2759"/>
<comment type="caution">
    <text evidence="1">The sequence shown here is derived from an EMBL/GenBank/DDBJ whole genome shotgun (WGS) entry which is preliminary data.</text>
</comment>
<organism evidence="1 2">
    <name type="scientific">Gymnopilus junonius</name>
    <name type="common">Spectacular rustgill mushroom</name>
    <name type="synonym">Gymnopilus spectabilis subsp. junonius</name>
    <dbReference type="NCBI Taxonomy" id="109634"/>
    <lineage>
        <taxon>Eukaryota</taxon>
        <taxon>Fungi</taxon>
        <taxon>Dikarya</taxon>
        <taxon>Basidiomycota</taxon>
        <taxon>Agaricomycotina</taxon>
        <taxon>Agaricomycetes</taxon>
        <taxon>Agaricomycetidae</taxon>
        <taxon>Agaricales</taxon>
        <taxon>Agaricineae</taxon>
        <taxon>Hymenogastraceae</taxon>
        <taxon>Gymnopilus</taxon>
    </lineage>
</organism>